<dbReference type="Proteomes" id="UP001165063">
    <property type="component" value="Unassembled WGS sequence"/>
</dbReference>
<feature type="region of interest" description="Disordered" evidence="1">
    <location>
        <begin position="372"/>
        <end position="391"/>
    </location>
</feature>
<feature type="region of interest" description="Disordered" evidence="1">
    <location>
        <begin position="148"/>
        <end position="169"/>
    </location>
</feature>
<keyword evidence="3" id="KW-1185">Reference proteome</keyword>
<sequence length="718" mass="77074">MMIVMLQKIDGAQTSSRDFLPEQSSSKIATAAISEINIFEKVHSRKSSEVHPIDDSGVPNPGHSSFIAETRKILGGSSFPRAKSPISVGSAELPANSIIDRHNHQEVAPSLNHSLKSGTSSISVSQKFHVANHASGSCSSILSSHSKNMSLKGTETPPRPSFAVDNRDSFDPPFAVDKRDSFDFEFQVPPSEAISSTKTSKLIDPATQLNVPPSAVKAEGTGLSNVHKAVDSSEKRNAKDHLTSASGVSLASESSVSAPKVSAAQLFRHARASSLGIASAITVGHSPVSIEKAPANITPPLPEARSELPDMPFKDDLFESFQSDPNMSLPAELKVSRVVSRNEDLVRARSDEYITVEQLQRRPSLEFIRGSRPELSQISSSDKPSVSSTSDLLHDTSKVDVLDTSLSADKTNMIPLIENDAFVFDEGSLDETEPFMNLDAIDDTSADKRASVGNIAPVALDAPVSSYDQKDSSKPIEIESHTTQTNPATSDNEAEYVDIFVAGPHKSLAPPHLKHDSQNGIPSASDIVPASNHDLKYSTLKVIDEDVQSDASLDAMRSLPPLPSSKTEESPAFAKKKSATSISTHPTSPLSARMPSAASSTLIPPSAAMSIMQGGDSDSISLSMNTIHSTVSHTDTEVAGTREQRNTNLPPEMAEIVAKHSTGDKFHDLGDFKGGTYSSFWRLSQGETHTMVGFDKLGYKEQSVLFEVFSYLLHRGLQ</sequence>
<feature type="region of interest" description="Disordered" evidence="1">
    <location>
        <begin position="465"/>
        <end position="491"/>
    </location>
</feature>
<gene>
    <name evidence="2" type="ORF">Amon01_000050500</name>
</gene>
<evidence type="ECO:0000313" key="2">
    <source>
        <dbReference type="EMBL" id="GMG19484.1"/>
    </source>
</evidence>
<dbReference type="EMBL" id="BSXU01000138">
    <property type="protein sequence ID" value="GMG19484.1"/>
    <property type="molecule type" value="Genomic_DNA"/>
</dbReference>
<protein>
    <submittedName>
        <fullName evidence="2">Unnamed protein product</fullName>
    </submittedName>
</protein>
<accession>A0A9W6YRJ7</accession>
<feature type="compositionally biased region" description="Basic and acidic residues" evidence="1">
    <location>
        <begin position="468"/>
        <end position="480"/>
    </location>
</feature>
<dbReference type="AlphaFoldDB" id="A0A9W6YRJ7"/>
<comment type="caution">
    <text evidence="2">The sequence shown here is derived from an EMBL/GenBank/DDBJ whole genome shotgun (WGS) entry which is preliminary data.</text>
</comment>
<proteinExistence type="predicted"/>
<feature type="compositionally biased region" description="Low complexity" evidence="1">
    <location>
        <begin position="244"/>
        <end position="254"/>
    </location>
</feature>
<feature type="compositionally biased region" description="Low complexity" evidence="1">
    <location>
        <begin position="376"/>
        <end position="390"/>
    </location>
</feature>
<feature type="compositionally biased region" description="Polar residues" evidence="1">
    <location>
        <begin position="579"/>
        <end position="590"/>
    </location>
</feature>
<evidence type="ECO:0000313" key="3">
    <source>
        <dbReference type="Proteomes" id="UP001165063"/>
    </source>
</evidence>
<name>A0A9W6YRJ7_AMBMO</name>
<feature type="compositionally biased region" description="Basic and acidic residues" evidence="1">
    <location>
        <begin position="228"/>
        <end position="242"/>
    </location>
</feature>
<feature type="compositionally biased region" description="Polar residues" evidence="1">
    <location>
        <begin position="481"/>
        <end position="491"/>
    </location>
</feature>
<reference evidence="2" key="1">
    <citation type="submission" date="2023-04" db="EMBL/GenBank/DDBJ databases">
        <title>Ambrosiozyma monospora NBRC 1965.</title>
        <authorList>
            <person name="Ichikawa N."/>
            <person name="Sato H."/>
            <person name="Tonouchi N."/>
        </authorList>
    </citation>
    <scope>NUCLEOTIDE SEQUENCE</scope>
    <source>
        <strain evidence="2">NBRC 1965</strain>
    </source>
</reference>
<feature type="region of interest" description="Disordered" evidence="1">
    <location>
        <begin position="555"/>
        <end position="600"/>
    </location>
</feature>
<organism evidence="2 3">
    <name type="scientific">Ambrosiozyma monospora</name>
    <name type="common">Yeast</name>
    <name type="synonym">Endomycopsis monosporus</name>
    <dbReference type="NCBI Taxonomy" id="43982"/>
    <lineage>
        <taxon>Eukaryota</taxon>
        <taxon>Fungi</taxon>
        <taxon>Dikarya</taxon>
        <taxon>Ascomycota</taxon>
        <taxon>Saccharomycotina</taxon>
        <taxon>Pichiomycetes</taxon>
        <taxon>Pichiales</taxon>
        <taxon>Pichiaceae</taxon>
        <taxon>Ambrosiozyma</taxon>
    </lineage>
</organism>
<evidence type="ECO:0000256" key="1">
    <source>
        <dbReference type="SAM" id="MobiDB-lite"/>
    </source>
</evidence>
<feature type="region of interest" description="Disordered" evidence="1">
    <location>
        <begin position="214"/>
        <end position="254"/>
    </location>
</feature>